<dbReference type="InParanoid" id="A0A6P8HYH1"/>
<feature type="transmembrane region" description="Helical" evidence="6">
    <location>
        <begin position="74"/>
        <end position="98"/>
    </location>
</feature>
<name>A0A6P8HYH1_ACTTE</name>
<protein>
    <submittedName>
        <fullName evidence="9">Peroxisomal membrane protein 2-like</fullName>
    </submittedName>
</protein>
<evidence type="ECO:0000256" key="6">
    <source>
        <dbReference type="RuleBase" id="RU363053"/>
    </source>
</evidence>
<keyword evidence="8" id="KW-1185">Reference proteome</keyword>
<dbReference type="PANTHER" id="PTHR11266:SF80">
    <property type="entry name" value="PEROXISOMAL MEMBRANE PROTEIN 2"/>
    <property type="match status" value="1"/>
</dbReference>
<feature type="region of interest" description="Disordered" evidence="7">
    <location>
        <begin position="1"/>
        <end position="22"/>
    </location>
</feature>
<evidence type="ECO:0000256" key="3">
    <source>
        <dbReference type="ARBA" id="ARBA00022692"/>
    </source>
</evidence>
<comment type="subcellular location">
    <subcellularLocation>
        <location evidence="1">Membrane</location>
        <topology evidence="1">Multi-pass membrane protein</topology>
    </subcellularLocation>
</comment>
<dbReference type="AlphaFoldDB" id="A0A6P8HYH1"/>
<keyword evidence="3 6" id="KW-0812">Transmembrane</keyword>
<keyword evidence="5 6" id="KW-0472">Membrane</keyword>
<evidence type="ECO:0000256" key="1">
    <source>
        <dbReference type="ARBA" id="ARBA00004141"/>
    </source>
</evidence>
<feature type="transmembrane region" description="Helical" evidence="6">
    <location>
        <begin position="118"/>
        <end position="139"/>
    </location>
</feature>
<sequence>MADSRESIHTSRTSDKDHESSKKKSKGFFSQLLAQYNYYLRTRPVLTKSITSAITSGLGQLLSQKSRISQGKGVDVRAVAAFSTFGFAVTGPLVHYFYQFLEEYLPKGTSHAQAKKLALDRLVFSPIFYVLFFYIISLLEGKSCSAAVKKVHDNFWIAFKMSLRVWVIAQYVNFNYVPVEYRVLFANAIALGWNAFMASKNAEK</sequence>
<organism evidence="8 9">
    <name type="scientific">Actinia tenebrosa</name>
    <name type="common">Australian red waratah sea anemone</name>
    <dbReference type="NCBI Taxonomy" id="6105"/>
    <lineage>
        <taxon>Eukaryota</taxon>
        <taxon>Metazoa</taxon>
        <taxon>Cnidaria</taxon>
        <taxon>Anthozoa</taxon>
        <taxon>Hexacorallia</taxon>
        <taxon>Actiniaria</taxon>
        <taxon>Actiniidae</taxon>
        <taxon>Actinia</taxon>
    </lineage>
</organism>
<dbReference type="InterPro" id="IPR007248">
    <property type="entry name" value="Mpv17_PMP22"/>
</dbReference>
<evidence type="ECO:0000313" key="9">
    <source>
        <dbReference type="RefSeq" id="XP_031557667.1"/>
    </source>
</evidence>
<evidence type="ECO:0000256" key="7">
    <source>
        <dbReference type="SAM" id="MobiDB-lite"/>
    </source>
</evidence>
<evidence type="ECO:0000256" key="5">
    <source>
        <dbReference type="ARBA" id="ARBA00023136"/>
    </source>
</evidence>
<dbReference type="OrthoDB" id="860at2759"/>
<accession>A0A6P8HYH1</accession>
<dbReference type="FunCoup" id="A0A6P8HYH1">
    <property type="interactions" value="471"/>
</dbReference>
<reference evidence="9" key="1">
    <citation type="submission" date="2025-08" db="UniProtKB">
        <authorList>
            <consortium name="RefSeq"/>
        </authorList>
    </citation>
    <scope>IDENTIFICATION</scope>
    <source>
        <tissue evidence="9">Tentacle</tissue>
    </source>
</reference>
<dbReference type="GO" id="GO:0005778">
    <property type="term" value="C:peroxisomal membrane"/>
    <property type="evidence" value="ECO:0007669"/>
    <property type="project" value="TreeGrafter"/>
</dbReference>
<dbReference type="RefSeq" id="XP_031557667.1">
    <property type="nucleotide sequence ID" value="XM_031701807.1"/>
</dbReference>
<proteinExistence type="inferred from homology"/>
<evidence type="ECO:0000256" key="2">
    <source>
        <dbReference type="ARBA" id="ARBA00006824"/>
    </source>
</evidence>
<evidence type="ECO:0000256" key="4">
    <source>
        <dbReference type="ARBA" id="ARBA00022989"/>
    </source>
</evidence>
<keyword evidence="4 6" id="KW-1133">Transmembrane helix</keyword>
<gene>
    <name evidence="9" type="primary">LOC116294247</name>
</gene>
<dbReference type="KEGG" id="aten:116294247"/>
<dbReference type="Pfam" id="PF04117">
    <property type="entry name" value="Mpv17_PMP22"/>
    <property type="match status" value="1"/>
</dbReference>
<dbReference type="PANTHER" id="PTHR11266">
    <property type="entry name" value="PEROXISOMAL MEMBRANE PROTEIN 2, PXMP2 MPV17"/>
    <property type="match status" value="1"/>
</dbReference>
<dbReference type="Proteomes" id="UP000515163">
    <property type="component" value="Unplaced"/>
</dbReference>
<dbReference type="GeneID" id="116294247"/>
<comment type="similarity">
    <text evidence="2 6">Belongs to the peroxisomal membrane protein PXMP2/4 family.</text>
</comment>
<evidence type="ECO:0000313" key="8">
    <source>
        <dbReference type="Proteomes" id="UP000515163"/>
    </source>
</evidence>